<dbReference type="RefSeq" id="WP_150905855.1">
    <property type="nucleotide sequence ID" value="NZ_VTWT01000013.1"/>
</dbReference>
<evidence type="ECO:0000313" key="1">
    <source>
        <dbReference type="EMBL" id="KAA9325217.1"/>
    </source>
</evidence>
<evidence type="ECO:0000313" key="2">
    <source>
        <dbReference type="Proteomes" id="UP000326570"/>
    </source>
</evidence>
<proteinExistence type="predicted"/>
<accession>A0A5N1IMS4</accession>
<gene>
    <name evidence="1" type="ORF">F0P94_18510</name>
</gene>
<dbReference type="AlphaFoldDB" id="A0A5N1IMS4"/>
<evidence type="ECO:0008006" key="3">
    <source>
        <dbReference type="Google" id="ProtNLM"/>
    </source>
</evidence>
<dbReference type="EMBL" id="VTWT01000013">
    <property type="protein sequence ID" value="KAA9325217.1"/>
    <property type="molecule type" value="Genomic_DNA"/>
</dbReference>
<name>A0A5N1IMS4_9BACT</name>
<sequence>MEGKLISAANYLSYEEGLLLYNAFQDAGISAIVKNSGPPAIPFGEGQYFELLVSEEDFAAAEQITAKFQADVAAAKQHVRCPRCKSEAVFKAEKLPFWQKLYYAGTEVYKCESCGNKFSK</sequence>
<dbReference type="Proteomes" id="UP000326570">
    <property type="component" value="Unassembled WGS sequence"/>
</dbReference>
<comment type="caution">
    <text evidence="1">The sequence shown here is derived from an EMBL/GenBank/DDBJ whole genome shotgun (WGS) entry which is preliminary data.</text>
</comment>
<reference evidence="1 2" key="1">
    <citation type="submission" date="2019-09" db="EMBL/GenBank/DDBJ databases">
        <title>Genome sequence of Adhaeribacter sp. M2.</title>
        <authorList>
            <person name="Srinivasan S."/>
        </authorList>
    </citation>
    <scope>NUCLEOTIDE SEQUENCE [LARGE SCALE GENOMIC DNA]</scope>
    <source>
        <strain evidence="1 2">M2</strain>
    </source>
</reference>
<organism evidence="1 2">
    <name type="scientific">Adhaeribacter soli</name>
    <dbReference type="NCBI Taxonomy" id="2607655"/>
    <lineage>
        <taxon>Bacteria</taxon>
        <taxon>Pseudomonadati</taxon>
        <taxon>Bacteroidota</taxon>
        <taxon>Cytophagia</taxon>
        <taxon>Cytophagales</taxon>
        <taxon>Hymenobacteraceae</taxon>
        <taxon>Adhaeribacter</taxon>
    </lineage>
</organism>
<keyword evidence="2" id="KW-1185">Reference proteome</keyword>
<protein>
    <recommendedName>
        <fullName evidence="3">DUF2007 domain-containing protein</fullName>
    </recommendedName>
</protein>